<keyword evidence="10 18" id="KW-0249">Electron transport</keyword>
<feature type="transmembrane region" description="Helical" evidence="18">
    <location>
        <begin position="273"/>
        <end position="303"/>
    </location>
</feature>
<feature type="binding site" description="axial binding residue" evidence="17">
    <location>
        <position position="183"/>
    </location>
    <ligand>
        <name>heme b</name>
        <dbReference type="ChEBI" id="CHEBI:60344"/>
        <label>b562</label>
    </ligand>
    <ligandPart>
        <name>Fe</name>
        <dbReference type="ChEBI" id="CHEBI:18248"/>
    </ligandPart>
</feature>
<keyword evidence="13" id="KW-0830">Ubiquinone</keyword>
<dbReference type="InterPro" id="IPR027387">
    <property type="entry name" value="Cytb/b6-like_sf"/>
</dbReference>
<comment type="function">
    <text evidence="1 18">Component of the ubiquinol-cytochrome c reductase complex (complex III or cytochrome b-c1 complex) that is part of the mitochondrial respiratory chain. The b-c1 complex mediates electron transfer from ubiquinol to cytochrome c. Contributes to the generation of a proton gradient across the mitochondrial membrane that is then used for ATP synthesis.</text>
</comment>
<dbReference type="PANTHER" id="PTHR19271">
    <property type="entry name" value="CYTOCHROME B"/>
    <property type="match status" value="1"/>
</dbReference>
<feature type="domain" description="Cytochrome b/b6 C-terminal region profile" evidence="20">
    <location>
        <begin position="211"/>
        <end position="375"/>
    </location>
</feature>
<keyword evidence="7 18" id="KW-0812">Transmembrane</keyword>
<evidence type="ECO:0000259" key="19">
    <source>
        <dbReference type="PROSITE" id="PS51002"/>
    </source>
</evidence>
<evidence type="ECO:0000256" key="16">
    <source>
        <dbReference type="PIRSR" id="PIRSR038885-1"/>
    </source>
</evidence>
<feature type="transmembrane region" description="Helical" evidence="18">
    <location>
        <begin position="324"/>
        <end position="342"/>
    </location>
</feature>
<geneLocation type="mitochondrion" evidence="21"/>
<evidence type="ECO:0000256" key="8">
    <source>
        <dbReference type="ARBA" id="ARBA00022723"/>
    </source>
</evidence>
<keyword evidence="6 18" id="KW-0679">Respiratory chain</keyword>
<keyword evidence="11 18" id="KW-1133">Transmembrane helix</keyword>
<feature type="transmembrane region" description="Helical" evidence="18">
    <location>
        <begin position="111"/>
        <end position="134"/>
    </location>
</feature>
<feature type="binding site" evidence="16">
    <location>
        <position position="202"/>
    </location>
    <ligand>
        <name>a ubiquinone</name>
        <dbReference type="ChEBI" id="CHEBI:16389"/>
    </ligand>
</feature>
<feature type="domain" description="Cytochrome b/b6 N-terminal region profile" evidence="19">
    <location>
        <begin position="1"/>
        <end position="210"/>
    </location>
</feature>
<dbReference type="GO" id="GO:0045275">
    <property type="term" value="C:respiratory chain complex III"/>
    <property type="evidence" value="ECO:0007669"/>
    <property type="project" value="InterPro"/>
</dbReference>
<dbReference type="GO" id="GO:0008121">
    <property type="term" value="F:quinol-cytochrome-c reductase activity"/>
    <property type="evidence" value="ECO:0007669"/>
    <property type="project" value="InterPro"/>
</dbReference>
<evidence type="ECO:0000259" key="20">
    <source>
        <dbReference type="PROSITE" id="PS51003"/>
    </source>
</evidence>
<keyword evidence="15 18" id="KW-0472">Membrane</keyword>
<dbReference type="SUPFAM" id="SSF81648">
    <property type="entry name" value="a domain/subunit of cytochrome bc1 complex (Ubiquinol-cytochrome c reductase)"/>
    <property type="match status" value="1"/>
</dbReference>
<dbReference type="InterPro" id="IPR048260">
    <property type="entry name" value="Cytochrome_b_C_euk/bac"/>
</dbReference>
<evidence type="ECO:0000256" key="18">
    <source>
        <dbReference type="RuleBase" id="RU362117"/>
    </source>
</evidence>
<feature type="transmembrane region" description="Helical" evidence="18">
    <location>
        <begin position="179"/>
        <end position="202"/>
    </location>
</feature>
<evidence type="ECO:0000256" key="6">
    <source>
        <dbReference type="ARBA" id="ARBA00022660"/>
    </source>
</evidence>
<evidence type="ECO:0000256" key="14">
    <source>
        <dbReference type="ARBA" id="ARBA00023128"/>
    </source>
</evidence>
<comment type="subcellular location">
    <subcellularLocation>
        <location evidence="2">Mitochondrion inner membrane</location>
        <topology evidence="2">Multi-pass membrane protein</topology>
    </subcellularLocation>
</comment>
<evidence type="ECO:0000256" key="5">
    <source>
        <dbReference type="ARBA" id="ARBA00022617"/>
    </source>
</evidence>
<dbReference type="InterPro" id="IPR036150">
    <property type="entry name" value="Cyt_b/b6_C_sf"/>
</dbReference>
<sequence>MSHRLRLDNPLFKITNGTLIDLPSPVNFSIWWNFGSLLGLVLGIQLLTGIFLAMHYTADVELAFSSVSHIFRDVNSGWLLRSTHANGASFFFICLYSHVGRGLYYGSYMYVKTWITGVLLLILVMAAAFLGYVLPWGQMSFWGATVITNLFSAFPYFGPDLVLWLWGGFAVDNATLTRFFTFHFMVPFIVAAMAAIHIFFLHTTGSNNPLGVNSDAEKIPFHWYYSIKDVVGFVVMVFFLLSLVLFSPNYLGEPDNFIAANPMVTPPHIVPEWYFLFAYAILVSIPNKLGGVLGLFGSLLILLSLPVLHINSMKGTSYYPFSKFLFWSFVISFFMLTLGGAWPVEYPYVAVSQFFSVYYFSFFLVSTPLRMYEIL</sequence>
<keyword evidence="8 17" id="KW-0479">Metal-binding</keyword>
<evidence type="ECO:0000256" key="2">
    <source>
        <dbReference type="ARBA" id="ARBA00004448"/>
    </source>
</evidence>
<comment type="similarity">
    <text evidence="18">Belongs to the cytochrome b family.</text>
</comment>
<feature type="transmembrane region" description="Helical" evidence="18">
    <location>
        <begin position="223"/>
        <end position="246"/>
    </location>
</feature>
<dbReference type="SUPFAM" id="SSF81342">
    <property type="entry name" value="Transmembrane di-heme cytochromes"/>
    <property type="match status" value="1"/>
</dbReference>
<dbReference type="AlphaFoldDB" id="A0A0U1UNU8"/>
<feature type="binding site" description="axial binding residue" evidence="17">
    <location>
        <position position="197"/>
    </location>
    <ligand>
        <name>heme b</name>
        <dbReference type="ChEBI" id="CHEBI:60344"/>
        <label>b566</label>
    </ligand>
    <ligandPart>
        <name>Fe</name>
        <dbReference type="ChEBI" id="CHEBI:18248"/>
    </ligandPart>
</feature>
<dbReference type="PIRSF" id="PIRSF038885">
    <property type="entry name" value="COB"/>
    <property type="match status" value="1"/>
</dbReference>
<keyword evidence="12 17" id="KW-0408">Iron</keyword>
<evidence type="ECO:0000256" key="12">
    <source>
        <dbReference type="ARBA" id="ARBA00023004"/>
    </source>
</evidence>
<evidence type="ECO:0000256" key="17">
    <source>
        <dbReference type="PIRSR" id="PIRSR038885-2"/>
    </source>
</evidence>
<keyword evidence="9" id="KW-0999">Mitochondrion inner membrane</keyword>
<dbReference type="EMBL" id="KF051939">
    <property type="protein sequence ID" value="AGS47808.1"/>
    <property type="molecule type" value="Genomic_DNA"/>
</dbReference>
<evidence type="ECO:0000256" key="3">
    <source>
        <dbReference type="ARBA" id="ARBA00013531"/>
    </source>
</evidence>
<proteinExistence type="inferred from homology"/>
<keyword evidence="14 18" id="KW-0496">Mitochondrion</keyword>
<gene>
    <name evidence="21" type="primary">CYTB</name>
</gene>
<dbReference type="GO" id="GO:0046872">
    <property type="term" value="F:metal ion binding"/>
    <property type="evidence" value="ECO:0007669"/>
    <property type="project" value="UniProtKB-UniRule"/>
</dbReference>
<feature type="transmembrane region" description="Helical" evidence="18">
    <location>
        <begin position="348"/>
        <end position="369"/>
    </location>
</feature>
<dbReference type="GO" id="GO:0005743">
    <property type="term" value="C:mitochondrial inner membrane"/>
    <property type="evidence" value="ECO:0007669"/>
    <property type="project" value="UniProtKB-SubCell"/>
</dbReference>
<keyword evidence="4 18" id="KW-0813">Transport</keyword>
<dbReference type="CDD" id="cd00290">
    <property type="entry name" value="cytochrome_b_C"/>
    <property type="match status" value="1"/>
</dbReference>
<evidence type="ECO:0000256" key="9">
    <source>
        <dbReference type="ARBA" id="ARBA00022792"/>
    </source>
</evidence>
<evidence type="ECO:0000256" key="13">
    <source>
        <dbReference type="ARBA" id="ARBA00023075"/>
    </source>
</evidence>
<dbReference type="InterPro" id="IPR016174">
    <property type="entry name" value="Di-haem_cyt_TM"/>
</dbReference>
<dbReference type="GO" id="GO:0006122">
    <property type="term" value="P:mitochondrial electron transport, ubiquinol to cytochrome c"/>
    <property type="evidence" value="ECO:0007669"/>
    <property type="project" value="TreeGrafter"/>
</dbReference>
<evidence type="ECO:0000256" key="1">
    <source>
        <dbReference type="ARBA" id="ARBA00002566"/>
    </source>
</evidence>
<comment type="cofactor">
    <cofactor evidence="18">
        <name>heme b</name>
        <dbReference type="ChEBI" id="CHEBI:60344"/>
    </cofactor>
    <text evidence="18">Binds 2 heme groups non-covalently.</text>
</comment>
<evidence type="ECO:0000256" key="7">
    <source>
        <dbReference type="ARBA" id="ARBA00022692"/>
    </source>
</evidence>
<evidence type="ECO:0000256" key="15">
    <source>
        <dbReference type="ARBA" id="ARBA00023136"/>
    </source>
</evidence>
<dbReference type="PROSITE" id="PS51003">
    <property type="entry name" value="CYTB_CTER"/>
    <property type="match status" value="1"/>
</dbReference>
<dbReference type="InterPro" id="IPR048259">
    <property type="entry name" value="Cytochrome_b_N_euk/bac"/>
</dbReference>
<name>A0A0U1UNU8_9BILA</name>
<dbReference type="PROSITE" id="PS51002">
    <property type="entry name" value="CYTB_NTER"/>
    <property type="match status" value="1"/>
</dbReference>
<feature type="transmembrane region" description="Helical" evidence="18">
    <location>
        <begin position="78"/>
        <end position="99"/>
    </location>
</feature>
<reference evidence="21" key="1">
    <citation type="submission" date="2013-05" db="EMBL/GenBank/DDBJ databases">
        <title>The mitochondrial genome of Zonosagitta nagae.</title>
        <authorList>
            <person name="Shen X."/>
        </authorList>
    </citation>
    <scope>NUCLEOTIDE SEQUENCE</scope>
</reference>
<organism evidence="21">
    <name type="scientific">Zonosagitta nagae</name>
    <dbReference type="NCBI Taxonomy" id="648573"/>
    <lineage>
        <taxon>Eukaryota</taxon>
        <taxon>Metazoa</taxon>
        <taxon>Spiralia</taxon>
        <taxon>Gnathifera</taxon>
        <taxon>Chaetognatha</taxon>
        <taxon>Sagittoidea</taxon>
        <taxon>Aphragmophora</taxon>
        <taxon>Ctenodontina</taxon>
        <taxon>Sagittidae</taxon>
        <taxon>Zonosagitta</taxon>
    </lineage>
</organism>
<dbReference type="Gene3D" id="1.20.810.10">
    <property type="entry name" value="Cytochrome Bc1 Complex, Chain C"/>
    <property type="match status" value="1"/>
</dbReference>
<dbReference type="PANTHER" id="PTHR19271:SF16">
    <property type="entry name" value="CYTOCHROME B"/>
    <property type="match status" value="1"/>
</dbReference>
<evidence type="ECO:0000256" key="11">
    <source>
        <dbReference type="ARBA" id="ARBA00022989"/>
    </source>
</evidence>
<dbReference type="InterPro" id="IPR005797">
    <property type="entry name" value="Cyt_b/b6_N"/>
</dbReference>
<evidence type="ECO:0000256" key="4">
    <source>
        <dbReference type="ARBA" id="ARBA00022448"/>
    </source>
</evidence>
<dbReference type="GO" id="GO:0016491">
    <property type="term" value="F:oxidoreductase activity"/>
    <property type="evidence" value="ECO:0007669"/>
    <property type="project" value="UniProtKB-UniRule"/>
</dbReference>
<dbReference type="CDD" id="cd00284">
    <property type="entry name" value="Cytochrome_b_N"/>
    <property type="match status" value="1"/>
</dbReference>
<feature type="transmembrane region" description="Helical" evidence="18">
    <location>
        <begin position="30"/>
        <end position="57"/>
    </location>
</feature>
<evidence type="ECO:0000313" key="21">
    <source>
        <dbReference type="EMBL" id="AGS47808.1"/>
    </source>
</evidence>
<dbReference type="Pfam" id="PF00033">
    <property type="entry name" value="Cytochrome_B"/>
    <property type="match status" value="1"/>
</dbReference>
<dbReference type="InterPro" id="IPR005798">
    <property type="entry name" value="Cyt_b/b6_C"/>
</dbReference>
<feature type="binding site" description="axial binding residue" evidence="17">
    <location>
        <position position="98"/>
    </location>
    <ligand>
        <name>heme b</name>
        <dbReference type="ChEBI" id="CHEBI:60344"/>
        <label>b566</label>
    </ligand>
    <ligandPart>
        <name>Fe</name>
        <dbReference type="ChEBI" id="CHEBI:18248"/>
    </ligandPart>
</feature>
<protein>
    <recommendedName>
        <fullName evidence="3 18">Cytochrome b</fullName>
    </recommendedName>
</protein>
<feature type="binding site" description="axial binding residue" evidence="17">
    <location>
        <position position="84"/>
    </location>
    <ligand>
        <name>heme b</name>
        <dbReference type="ChEBI" id="CHEBI:60344"/>
        <label>b562</label>
    </ligand>
    <ligandPart>
        <name>Fe</name>
        <dbReference type="ChEBI" id="CHEBI:18248"/>
    </ligandPart>
</feature>
<dbReference type="Pfam" id="PF00032">
    <property type="entry name" value="Cytochrom_B_C"/>
    <property type="match status" value="1"/>
</dbReference>
<comment type="cofactor">
    <cofactor evidence="17">
        <name>heme</name>
        <dbReference type="ChEBI" id="CHEBI:30413"/>
    </cofactor>
    <text evidence="17">Binds 2 heme groups non-covalently.</text>
</comment>
<keyword evidence="5 17" id="KW-0349">Heme</keyword>
<accession>A0A0U1UNU8</accession>
<evidence type="ECO:0000256" key="10">
    <source>
        <dbReference type="ARBA" id="ARBA00022982"/>
    </source>
</evidence>
<dbReference type="InterPro" id="IPR030689">
    <property type="entry name" value="Cytochrome_b"/>
</dbReference>
<feature type="transmembrane region" description="Helical" evidence="18">
    <location>
        <begin position="141"/>
        <end position="159"/>
    </location>
</feature>